<protein>
    <submittedName>
        <fullName evidence="2">Uncharacterized protein</fullName>
    </submittedName>
</protein>
<gene>
    <name evidence="2" type="ORF">AK812_SmicGene47886</name>
</gene>
<keyword evidence="3" id="KW-1185">Reference proteome</keyword>
<feature type="compositionally biased region" description="Low complexity" evidence="1">
    <location>
        <begin position="23"/>
        <end position="32"/>
    </location>
</feature>
<evidence type="ECO:0000313" key="2">
    <source>
        <dbReference type="EMBL" id="OLP73040.1"/>
    </source>
</evidence>
<feature type="non-terminal residue" evidence="2">
    <location>
        <position position="85"/>
    </location>
</feature>
<accession>A0A1Q9BR61</accession>
<sequence>MTSLASLRVPRPRRGSGREDGSGSESSSSSMEVEVSVQLLRLRGAVQGEALRIFGAPQCCDTLDPSHRLGADHAESLVFGMNLAL</sequence>
<comment type="caution">
    <text evidence="2">The sequence shown here is derived from an EMBL/GenBank/DDBJ whole genome shotgun (WGS) entry which is preliminary data.</text>
</comment>
<evidence type="ECO:0000313" key="3">
    <source>
        <dbReference type="Proteomes" id="UP000186817"/>
    </source>
</evidence>
<organism evidence="2 3">
    <name type="scientific">Symbiodinium microadriaticum</name>
    <name type="common">Dinoflagellate</name>
    <name type="synonym">Zooxanthella microadriatica</name>
    <dbReference type="NCBI Taxonomy" id="2951"/>
    <lineage>
        <taxon>Eukaryota</taxon>
        <taxon>Sar</taxon>
        <taxon>Alveolata</taxon>
        <taxon>Dinophyceae</taxon>
        <taxon>Suessiales</taxon>
        <taxon>Symbiodiniaceae</taxon>
        <taxon>Symbiodinium</taxon>
    </lineage>
</organism>
<dbReference type="AlphaFoldDB" id="A0A1Q9BR61"/>
<name>A0A1Q9BR61_SYMMI</name>
<dbReference type="Proteomes" id="UP000186817">
    <property type="component" value="Unassembled WGS sequence"/>
</dbReference>
<proteinExistence type="predicted"/>
<dbReference type="EMBL" id="LSRX01006571">
    <property type="protein sequence ID" value="OLP73040.1"/>
    <property type="molecule type" value="Genomic_DNA"/>
</dbReference>
<reference evidence="2 3" key="1">
    <citation type="submission" date="2016-02" db="EMBL/GenBank/DDBJ databases">
        <title>Genome analysis of coral dinoflagellate symbionts highlights evolutionary adaptations to a symbiotic lifestyle.</title>
        <authorList>
            <person name="Aranda M."/>
            <person name="Li Y."/>
            <person name="Liew Y.J."/>
            <person name="Baumgarten S."/>
            <person name="Simakov O."/>
            <person name="Wilson M."/>
            <person name="Piel J."/>
            <person name="Ashoor H."/>
            <person name="Bougouffa S."/>
            <person name="Bajic V.B."/>
            <person name="Ryu T."/>
            <person name="Ravasi T."/>
            <person name="Bayer T."/>
            <person name="Micklem G."/>
            <person name="Kim H."/>
            <person name="Bhak J."/>
            <person name="Lajeunesse T.C."/>
            <person name="Voolstra C.R."/>
        </authorList>
    </citation>
    <scope>NUCLEOTIDE SEQUENCE [LARGE SCALE GENOMIC DNA]</scope>
    <source>
        <strain evidence="2 3">CCMP2467</strain>
    </source>
</reference>
<feature type="region of interest" description="Disordered" evidence="1">
    <location>
        <begin position="1"/>
        <end position="32"/>
    </location>
</feature>
<evidence type="ECO:0000256" key="1">
    <source>
        <dbReference type="SAM" id="MobiDB-lite"/>
    </source>
</evidence>